<protein>
    <submittedName>
        <fullName evidence="1">Uncharacterized protein</fullName>
    </submittedName>
</protein>
<keyword evidence="2" id="KW-1185">Reference proteome</keyword>
<dbReference type="Proteomes" id="UP001292079">
    <property type="component" value="Unassembled WGS sequence"/>
</dbReference>
<sequence length="672" mass="77419">MHTDQSTECSLIGFLLILTWLHEREILAFSSKGLINYDISTAESEDTMKSPIFCLNQNVYDCSLSSELKFTNSVLFQNNIPSHNCDILNIDANQDLLRGVEQCVGILINMNNTGKTSNYQIWLKNQDAVRLSVSKNVIYENLLTTNDISQSNLINETTSTIKFHYIRNSGIHVTVELSELNFYPAYEDVTYDGVNDVILNATPGTYAFRTYAFRLKKPLMEIAKQFCRYPLPSRYLLSLKAFRRRQTYGYKRNCRKHAQMNATYCLTNKHENYSEEDRHKKYFYERSLNDQCGRNQAAILPDNPNSFYCTYDTPLINELFGEYVNEQILQSNISLCDTYENLCFKCLNSTIENAKTDLQCSSKYVNINELSEINVNYDESESNALDAQCCRISCYNTPACLSYYSSTCQSSKTKNIILEDKVCMDGNTFQISITPEYDFHNGTFMCHLRQINNSFGFQLKFSLNLFKLIGKKSFHDQFNTQMLLSIASQYKINSVQKSKLIIKAFGLDISLNELKQCVFQNFKDVILVGRKVEISEGYEFFVHQAPSSSEIENIQSPVEHVLHTDSAFTTLQSNQPHAFSSINWKEKGCVSEIFQNIRLTKVSSAFYSKGYPADIYAISNVKTDLAHSMSSEENNIYWNKQHKFQLYDKQTNLQRINIMLSGNFDIYLYSIF</sequence>
<dbReference type="AlphaFoldDB" id="A0AAE1ZH07"/>
<reference evidence="1" key="1">
    <citation type="submission" date="2022-04" db="EMBL/GenBank/DDBJ databases">
        <authorList>
            <person name="Xu L."/>
            <person name="Lv Z."/>
        </authorList>
    </citation>
    <scope>NUCLEOTIDE SEQUENCE</scope>
    <source>
        <strain evidence="1">LV_2022a</strain>
    </source>
</reference>
<name>A0AAE1ZH07_SCHME</name>
<organism evidence="1 2">
    <name type="scientific">Schistosoma mekongi</name>
    <name type="common">Parasitic worm</name>
    <dbReference type="NCBI Taxonomy" id="38744"/>
    <lineage>
        <taxon>Eukaryota</taxon>
        <taxon>Metazoa</taxon>
        <taxon>Spiralia</taxon>
        <taxon>Lophotrochozoa</taxon>
        <taxon>Platyhelminthes</taxon>
        <taxon>Trematoda</taxon>
        <taxon>Digenea</taxon>
        <taxon>Strigeidida</taxon>
        <taxon>Schistosomatoidea</taxon>
        <taxon>Schistosomatidae</taxon>
        <taxon>Schistosoma</taxon>
    </lineage>
</organism>
<proteinExistence type="predicted"/>
<comment type="caution">
    <text evidence="1">The sequence shown here is derived from an EMBL/GenBank/DDBJ whole genome shotgun (WGS) entry which is preliminary data.</text>
</comment>
<gene>
    <name evidence="1" type="ORF">MN116_003008</name>
</gene>
<evidence type="ECO:0000313" key="1">
    <source>
        <dbReference type="EMBL" id="KAK4473657.1"/>
    </source>
</evidence>
<reference evidence="1" key="2">
    <citation type="journal article" date="2023" name="Infect Dis Poverty">
        <title>Chromosome-scale genome of the human blood fluke Schistosoma mekongi and its implications for public health.</title>
        <authorList>
            <person name="Zhou M."/>
            <person name="Xu L."/>
            <person name="Xu D."/>
            <person name="Chen W."/>
            <person name="Khan J."/>
            <person name="Hu Y."/>
            <person name="Huang H."/>
            <person name="Wei H."/>
            <person name="Zhang Y."/>
            <person name="Chusongsang P."/>
            <person name="Tanasarnprasert K."/>
            <person name="Hu X."/>
            <person name="Limpanont Y."/>
            <person name="Lv Z."/>
        </authorList>
    </citation>
    <scope>NUCLEOTIDE SEQUENCE</scope>
    <source>
        <strain evidence="1">LV_2022a</strain>
    </source>
</reference>
<dbReference type="EMBL" id="JALJAT010000002">
    <property type="protein sequence ID" value="KAK4473657.1"/>
    <property type="molecule type" value="Genomic_DNA"/>
</dbReference>
<evidence type="ECO:0000313" key="2">
    <source>
        <dbReference type="Proteomes" id="UP001292079"/>
    </source>
</evidence>
<accession>A0AAE1ZH07</accession>